<protein>
    <submittedName>
        <fullName evidence="2">Uncharacterized protein</fullName>
    </submittedName>
</protein>
<organism evidence="2 3">
    <name type="scientific">Modicella reniformis</name>
    <dbReference type="NCBI Taxonomy" id="1440133"/>
    <lineage>
        <taxon>Eukaryota</taxon>
        <taxon>Fungi</taxon>
        <taxon>Fungi incertae sedis</taxon>
        <taxon>Mucoromycota</taxon>
        <taxon>Mortierellomycotina</taxon>
        <taxon>Mortierellomycetes</taxon>
        <taxon>Mortierellales</taxon>
        <taxon>Mortierellaceae</taxon>
        <taxon>Modicella</taxon>
    </lineage>
</organism>
<feature type="compositionally biased region" description="Polar residues" evidence="1">
    <location>
        <begin position="13"/>
        <end position="26"/>
    </location>
</feature>
<gene>
    <name evidence="2" type="ORF">BGZ65_011877</name>
</gene>
<comment type="caution">
    <text evidence="2">The sequence shown here is derived from an EMBL/GenBank/DDBJ whole genome shotgun (WGS) entry which is preliminary data.</text>
</comment>
<evidence type="ECO:0000313" key="2">
    <source>
        <dbReference type="EMBL" id="KAF9944554.1"/>
    </source>
</evidence>
<evidence type="ECO:0000313" key="3">
    <source>
        <dbReference type="Proteomes" id="UP000749646"/>
    </source>
</evidence>
<dbReference type="Proteomes" id="UP000749646">
    <property type="component" value="Unassembled WGS sequence"/>
</dbReference>
<proteinExistence type="predicted"/>
<dbReference type="EMBL" id="JAAAHW010008322">
    <property type="protein sequence ID" value="KAF9944554.1"/>
    <property type="molecule type" value="Genomic_DNA"/>
</dbReference>
<keyword evidence="3" id="KW-1185">Reference proteome</keyword>
<feature type="region of interest" description="Disordered" evidence="1">
    <location>
        <begin position="1"/>
        <end position="57"/>
    </location>
</feature>
<feature type="non-terminal residue" evidence="2">
    <location>
        <position position="1"/>
    </location>
</feature>
<sequence length="105" mass="11805">YRPTTRALAEGDSISNGSSRTATGANYRTGRHPKRKKPFPAFKWLSNGTTKDGTRAHKKHRALVLSGSTSNCNSKTFNLDTIERKLWPKIRRVPLPPSTSFLRPR</sequence>
<feature type="compositionally biased region" description="Basic residues" evidence="1">
    <location>
        <begin position="29"/>
        <end position="38"/>
    </location>
</feature>
<evidence type="ECO:0000256" key="1">
    <source>
        <dbReference type="SAM" id="MobiDB-lite"/>
    </source>
</evidence>
<name>A0A9P6LUD8_9FUNG</name>
<dbReference type="AlphaFoldDB" id="A0A9P6LUD8"/>
<reference evidence="2" key="1">
    <citation type="journal article" date="2020" name="Fungal Divers.">
        <title>Resolving the Mortierellaceae phylogeny through synthesis of multi-gene phylogenetics and phylogenomics.</title>
        <authorList>
            <person name="Vandepol N."/>
            <person name="Liber J."/>
            <person name="Desiro A."/>
            <person name="Na H."/>
            <person name="Kennedy M."/>
            <person name="Barry K."/>
            <person name="Grigoriev I.V."/>
            <person name="Miller A.N."/>
            <person name="O'Donnell K."/>
            <person name="Stajich J.E."/>
            <person name="Bonito G."/>
        </authorList>
    </citation>
    <scope>NUCLEOTIDE SEQUENCE</scope>
    <source>
        <strain evidence="2">MES-2147</strain>
    </source>
</reference>
<accession>A0A9P6LUD8</accession>